<comment type="similarity">
    <text evidence="2">Belongs to the CNRIP family.</text>
</comment>
<accession>A0AA88IG92</accession>
<gene>
    <name evidence="5" type="ORF">QYM36_008158</name>
</gene>
<dbReference type="EMBL" id="JAVRJZ010000001">
    <property type="protein sequence ID" value="KAK2727578.1"/>
    <property type="molecule type" value="Genomic_DNA"/>
</dbReference>
<comment type="subunit">
    <text evidence="4">Interacts with the cannabinoid receptor CNR1 (via C-terminus). Does not interact with cannabinoid receptor CNR2.</text>
</comment>
<proteinExistence type="inferred from homology"/>
<evidence type="ECO:0000256" key="4">
    <source>
        <dbReference type="ARBA" id="ARBA00026030"/>
    </source>
</evidence>
<evidence type="ECO:0000256" key="1">
    <source>
        <dbReference type="ARBA" id="ARBA00003884"/>
    </source>
</evidence>
<sequence>MRHFRPTISFRQEPSGDPVYCKVDGERFNKPKTIKLMTESSYRIDITLKPPMTLEEASFHGQNLELVQKFGDSNACVHSSNFNTNGLKPSKKKERETMVLSLKIKEVGLLQMETQMKLYSASSTQHCQWGTMLHGIEMECESSPESDYVKIIKEIYR</sequence>
<reference evidence="5" key="1">
    <citation type="submission" date="2023-07" db="EMBL/GenBank/DDBJ databases">
        <title>Chromosome-level genome assembly of Artemia franciscana.</title>
        <authorList>
            <person name="Jo E."/>
        </authorList>
    </citation>
    <scope>NUCLEOTIDE SEQUENCE</scope>
    <source>
        <tissue evidence="5">Whole body</tissue>
    </source>
</reference>
<dbReference type="InterPro" id="IPR029204">
    <property type="entry name" value="CNRIP1"/>
</dbReference>
<protein>
    <recommendedName>
        <fullName evidence="3">CB1 cannabinoid receptor-interacting protein 1</fullName>
    </recommendedName>
</protein>
<dbReference type="Pfam" id="PF15043">
    <property type="entry name" value="CNRIP1"/>
    <property type="match status" value="1"/>
</dbReference>
<dbReference type="AlphaFoldDB" id="A0AA88IG92"/>
<dbReference type="PANTHER" id="PTHR31952">
    <property type="entry name" value="CB1 CANNABINOID RECEPTOR-INTERACTING PROTEIN 1"/>
    <property type="match status" value="1"/>
</dbReference>
<evidence type="ECO:0000256" key="2">
    <source>
        <dbReference type="ARBA" id="ARBA00007288"/>
    </source>
</evidence>
<dbReference type="Proteomes" id="UP001187531">
    <property type="component" value="Unassembled WGS sequence"/>
</dbReference>
<comment type="function">
    <text evidence="1">Suppresses cannabinoid receptor CNR1-mediated tonic inhibition of voltage-gated calcium channels.</text>
</comment>
<name>A0AA88IG92_ARTSF</name>
<evidence type="ECO:0000256" key="3">
    <source>
        <dbReference type="ARBA" id="ARBA00015651"/>
    </source>
</evidence>
<dbReference type="GO" id="GO:0005886">
    <property type="term" value="C:plasma membrane"/>
    <property type="evidence" value="ECO:0007669"/>
    <property type="project" value="TreeGrafter"/>
</dbReference>
<dbReference type="GO" id="GO:0031718">
    <property type="term" value="F:type 1 cannabinoid receptor binding"/>
    <property type="evidence" value="ECO:0007669"/>
    <property type="project" value="TreeGrafter"/>
</dbReference>
<evidence type="ECO:0000313" key="5">
    <source>
        <dbReference type="EMBL" id="KAK2727578.1"/>
    </source>
</evidence>
<dbReference type="PANTHER" id="PTHR31952:SF1">
    <property type="entry name" value="CB1 CANNABINOID RECEPTOR-INTERACTING PROTEIN 1"/>
    <property type="match status" value="1"/>
</dbReference>
<evidence type="ECO:0000313" key="6">
    <source>
        <dbReference type="Proteomes" id="UP001187531"/>
    </source>
</evidence>
<comment type="caution">
    <text evidence="5">The sequence shown here is derived from an EMBL/GenBank/DDBJ whole genome shotgun (WGS) entry which is preliminary data.</text>
</comment>
<organism evidence="5 6">
    <name type="scientific">Artemia franciscana</name>
    <name type="common">Brine shrimp</name>
    <name type="synonym">Artemia sanfranciscana</name>
    <dbReference type="NCBI Taxonomy" id="6661"/>
    <lineage>
        <taxon>Eukaryota</taxon>
        <taxon>Metazoa</taxon>
        <taxon>Ecdysozoa</taxon>
        <taxon>Arthropoda</taxon>
        <taxon>Crustacea</taxon>
        <taxon>Branchiopoda</taxon>
        <taxon>Anostraca</taxon>
        <taxon>Artemiidae</taxon>
        <taxon>Artemia</taxon>
    </lineage>
</organism>
<keyword evidence="6" id="KW-1185">Reference proteome</keyword>